<reference evidence="3" key="1">
    <citation type="submission" date="2015-07" db="EMBL/GenBank/DDBJ databases">
        <title>Draft genome sequence of a Pseudoalteromonas rubra strain, OCN096, isolated from Kaneohe Bay, Oahu, Hawaii.</title>
        <authorList>
            <person name="Beurmann S."/>
            <person name="Ushijima B."/>
            <person name="Belcaid M."/>
            <person name="Callahan S.M."/>
            <person name="Aeby G.S."/>
        </authorList>
    </citation>
    <scope>NUCLEOTIDE SEQUENCE [LARGE SCALE GENOMIC DNA]</scope>
    <source>
        <strain evidence="3">OCN096</strain>
    </source>
</reference>
<gene>
    <name evidence="2" type="ORF">AC626_19450</name>
</gene>
<proteinExistence type="predicted"/>
<sequence>MKQLPSLAGLALLLFGTSAMAEQAQAVNYDYVEVGYKRHSESSDLSLGGMQLTLSKRVNEFYFELNAEQFERSGPEVDHFEGFGTMYSNDEYELNQYRLGGGFVFDLDTTSAIDVGLLLGKLELDYRSEYWTRRSDGSNSELRYASSSRDVDFWDLRVQYQTVFFDNLALKAAVGYEHLSGEAPNSLYGLLAVGYHFNEAWSVNTEYRYVDEYRNWGVNLQYAF</sequence>
<evidence type="ECO:0000313" key="3">
    <source>
        <dbReference type="Proteomes" id="UP000036850"/>
    </source>
</evidence>
<evidence type="ECO:0000313" key="2">
    <source>
        <dbReference type="EMBL" id="KNC66040.1"/>
    </source>
</evidence>
<keyword evidence="1" id="KW-0732">Signal</keyword>
<feature type="signal peptide" evidence="1">
    <location>
        <begin position="1"/>
        <end position="21"/>
    </location>
</feature>
<organism evidence="2 3">
    <name type="scientific">Pseudoalteromonas rubra</name>
    <dbReference type="NCBI Taxonomy" id="43658"/>
    <lineage>
        <taxon>Bacteria</taxon>
        <taxon>Pseudomonadati</taxon>
        <taxon>Pseudomonadota</taxon>
        <taxon>Gammaproteobacteria</taxon>
        <taxon>Alteromonadales</taxon>
        <taxon>Pseudoalteromonadaceae</taxon>
        <taxon>Pseudoalteromonas</taxon>
    </lineage>
</organism>
<dbReference type="EMBL" id="LFZX01000196">
    <property type="protein sequence ID" value="KNC66040.1"/>
    <property type="molecule type" value="Genomic_DNA"/>
</dbReference>
<dbReference type="OrthoDB" id="6298463at2"/>
<evidence type="ECO:0008006" key="4">
    <source>
        <dbReference type="Google" id="ProtNLM"/>
    </source>
</evidence>
<dbReference type="Proteomes" id="UP000036850">
    <property type="component" value="Unassembled WGS sequence"/>
</dbReference>
<dbReference type="AlphaFoldDB" id="A0A0L0ENT1"/>
<dbReference type="PATRIC" id="fig|43658.6.peg.1552"/>
<accession>A0A0L0ENT1</accession>
<feature type="chain" id="PRO_5005537586" description="Outer membrane protein beta-barrel domain-containing protein" evidence="1">
    <location>
        <begin position="22"/>
        <end position="224"/>
    </location>
</feature>
<protein>
    <recommendedName>
        <fullName evidence="4">Outer membrane protein beta-barrel domain-containing protein</fullName>
    </recommendedName>
</protein>
<evidence type="ECO:0000256" key="1">
    <source>
        <dbReference type="SAM" id="SignalP"/>
    </source>
</evidence>
<comment type="caution">
    <text evidence="2">The sequence shown here is derived from an EMBL/GenBank/DDBJ whole genome shotgun (WGS) entry which is preliminary data.</text>
</comment>
<name>A0A0L0ENT1_9GAMM</name>